<dbReference type="SUPFAM" id="SSF55729">
    <property type="entry name" value="Acyl-CoA N-acyltransferases (Nat)"/>
    <property type="match status" value="1"/>
</dbReference>
<dbReference type="InterPro" id="IPR016181">
    <property type="entry name" value="Acyl_CoA_acyltransferase"/>
</dbReference>
<evidence type="ECO:0000313" key="10">
    <source>
        <dbReference type="EMBL" id="MBC3474787.1"/>
    </source>
</evidence>
<name>A0ABR6V4M5_9PSED</name>
<sequence length="206" mass="23024">MDIVIGTRQQLGSARLAQMERYRYRVFVDELGWDLTCEPQCERDQFDHDNTLYLLACNGRDDIVGTARLLPTHRPYLLDEVFPQLMAGQALPHSAQVWELSRFAAMDFAGPGLRGRGQFSSTIAVQLLDAVLRCAAGHGAQRLITVSPLGIERLLRRAGYRYQRAAAPVRVGAHWLFACWLDVAAQPYTIGEVTKAPACRSMHRAA</sequence>
<keyword evidence="11" id="KW-1185">Reference proteome</keyword>
<evidence type="ECO:0000256" key="2">
    <source>
        <dbReference type="ARBA" id="ARBA00018768"/>
    </source>
</evidence>
<evidence type="ECO:0000256" key="4">
    <source>
        <dbReference type="ARBA" id="ARBA00022679"/>
    </source>
</evidence>
<dbReference type="InterPro" id="IPR001690">
    <property type="entry name" value="Autoind_synthase"/>
</dbReference>
<keyword evidence="5 9" id="KW-0949">S-adenosyl-L-methionine</keyword>
<reference evidence="10 11" key="1">
    <citation type="journal article" date="2020" name="Microorganisms">
        <title>Reliable Identification of Environmental Pseudomonas Isolates Using the rpoD Gene.</title>
        <authorList>
            <consortium name="The Broad Institute Genome Sequencing Platform"/>
            <person name="Girard L."/>
            <person name="Lood C."/>
            <person name="Rokni-Zadeh H."/>
            <person name="van Noort V."/>
            <person name="Lavigne R."/>
            <person name="De Mot R."/>
        </authorList>
    </citation>
    <scope>NUCLEOTIDE SEQUENCE [LARGE SCALE GENOMIC DNA]</scope>
    <source>
        <strain evidence="10 11">RW7P2</strain>
    </source>
</reference>
<organism evidence="10 11">
    <name type="scientific">Pseudomonas taiwanensis</name>
    <dbReference type="NCBI Taxonomy" id="470150"/>
    <lineage>
        <taxon>Bacteria</taxon>
        <taxon>Pseudomonadati</taxon>
        <taxon>Pseudomonadota</taxon>
        <taxon>Gammaproteobacteria</taxon>
        <taxon>Pseudomonadales</taxon>
        <taxon>Pseudomonadaceae</taxon>
        <taxon>Pseudomonas</taxon>
    </lineage>
</organism>
<evidence type="ECO:0000256" key="9">
    <source>
        <dbReference type="RuleBase" id="RU361135"/>
    </source>
</evidence>
<dbReference type="PRINTS" id="PR01549">
    <property type="entry name" value="AUTOINDCRSYN"/>
</dbReference>
<dbReference type="RefSeq" id="WP_049818839.1">
    <property type="nucleotide sequence ID" value="NZ_JABWRR010000008.1"/>
</dbReference>
<dbReference type="EMBL" id="JABWRS010000002">
    <property type="protein sequence ID" value="MBC3474787.1"/>
    <property type="molecule type" value="Genomic_DNA"/>
</dbReference>
<dbReference type="Proteomes" id="UP000628086">
    <property type="component" value="Unassembled WGS sequence"/>
</dbReference>
<gene>
    <name evidence="10" type="ORF">HU747_04150</name>
</gene>
<evidence type="ECO:0000256" key="7">
    <source>
        <dbReference type="ARBA" id="ARBA00048576"/>
    </source>
</evidence>
<keyword evidence="4 9" id="KW-0808">Transferase</keyword>
<dbReference type="Pfam" id="PF00765">
    <property type="entry name" value="Autoind_synth"/>
    <property type="match status" value="1"/>
</dbReference>
<dbReference type="PANTHER" id="PTHR39322:SF1">
    <property type="entry name" value="ISOVALERYL-HOMOSERINE LACTONE SYNTHASE"/>
    <property type="match status" value="1"/>
</dbReference>
<dbReference type="PANTHER" id="PTHR39322">
    <property type="entry name" value="ACYL-HOMOSERINE-LACTONE SYNTHASE"/>
    <property type="match status" value="1"/>
</dbReference>
<evidence type="ECO:0000256" key="3">
    <source>
        <dbReference type="ARBA" id="ARBA00022654"/>
    </source>
</evidence>
<comment type="catalytic activity">
    <reaction evidence="7 9">
        <text>a fatty acyl-[ACP] + S-adenosyl-L-methionine = an N-acyl-L-homoserine lactone + S-methyl-5'-thioadenosine + holo-[ACP] + H(+)</text>
        <dbReference type="Rhea" id="RHEA:10096"/>
        <dbReference type="Rhea" id="RHEA-COMP:9685"/>
        <dbReference type="Rhea" id="RHEA-COMP:14125"/>
        <dbReference type="ChEBI" id="CHEBI:15378"/>
        <dbReference type="ChEBI" id="CHEBI:17509"/>
        <dbReference type="ChEBI" id="CHEBI:55474"/>
        <dbReference type="ChEBI" id="CHEBI:59789"/>
        <dbReference type="ChEBI" id="CHEBI:64479"/>
        <dbReference type="ChEBI" id="CHEBI:138651"/>
        <dbReference type="EC" id="2.3.1.184"/>
    </reaction>
</comment>
<dbReference type="Gene3D" id="3.40.630.30">
    <property type="match status" value="1"/>
</dbReference>
<dbReference type="EC" id="2.3.1.184" evidence="1 9"/>
<evidence type="ECO:0000313" key="11">
    <source>
        <dbReference type="Proteomes" id="UP000628086"/>
    </source>
</evidence>
<proteinExistence type="inferred from homology"/>
<evidence type="ECO:0000256" key="6">
    <source>
        <dbReference type="ARBA" id="ARBA00022929"/>
    </source>
</evidence>
<comment type="caution">
    <text evidence="10">The sequence shown here is derived from an EMBL/GenBank/DDBJ whole genome shotgun (WGS) entry which is preliminary data.</text>
</comment>
<evidence type="ECO:0000256" key="5">
    <source>
        <dbReference type="ARBA" id="ARBA00022691"/>
    </source>
</evidence>
<keyword evidence="3 8" id="KW-0673">Quorum sensing</keyword>
<evidence type="ECO:0000256" key="1">
    <source>
        <dbReference type="ARBA" id="ARBA00012340"/>
    </source>
</evidence>
<accession>A0ABR6V4M5</accession>
<comment type="similarity">
    <text evidence="8 9">Belongs to the autoinducer synthase family.</text>
</comment>
<evidence type="ECO:0000256" key="8">
    <source>
        <dbReference type="PROSITE-ProRule" id="PRU00533"/>
    </source>
</evidence>
<protein>
    <recommendedName>
        <fullName evidence="2 9">Acyl-homoserine-lactone synthase</fullName>
        <ecNumber evidence="1 9">2.3.1.184</ecNumber>
    </recommendedName>
    <alternativeName>
        <fullName evidence="9">Autoinducer synthesis protein</fullName>
    </alternativeName>
</protein>
<keyword evidence="6 8" id="KW-0071">Autoinducer synthesis</keyword>
<dbReference type="PROSITE" id="PS51187">
    <property type="entry name" value="AUTOINDUCER_SYNTH_2"/>
    <property type="match status" value="1"/>
</dbReference>